<feature type="region of interest" description="Disordered" evidence="1">
    <location>
        <begin position="712"/>
        <end position="745"/>
    </location>
</feature>
<feature type="domain" description="DUF6571" evidence="2">
    <location>
        <begin position="1"/>
        <end position="736"/>
    </location>
</feature>
<dbReference type="KEGG" id="asla:NCTC11923_00610"/>
<reference evidence="3 4" key="1">
    <citation type="submission" date="2018-12" db="EMBL/GenBank/DDBJ databases">
        <authorList>
            <consortium name="Pathogen Informatics"/>
        </authorList>
    </citation>
    <scope>NUCLEOTIDE SEQUENCE [LARGE SCALE GENOMIC DNA]</scope>
    <source>
        <strain evidence="3 4">NCTC11923</strain>
    </source>
</reference>
<evidence type="ECO:0000313" key="4">
    <source>
        <dbReference type="Proteomes" id="UP000276899"/>
    </source>
</evidence>
<keyword evidence="4" id="KW-1185">Reference proteome</keyword>
<organism evidence="3 4">
    <name type="scientific">Actinomyces slackii</name>
    <dbReference type="NCBI Taxonomy" id="52774"/>
    <lineage>
        <taxon>Bacteria</taxon>
        <taxon>Bacillati</taxon>
        <taxon>Actinomycetota</taxon>
        <taxon>Actinomycetes</taxon>
        <taxon>Actinomycetales</taxon>
        <taxon>Actinomycetaceae</taxon>
        <taxon>Actinomyces</taxon>
    </lineage>
</organism>
<dbReference type="Pfam" id="PF20211">
    <property type="entry name" value="DUF6571"/>
    <property type="match status" value="1"/>
</dbReference>
<dbReference type="InterPro" id="IPR046701">
    <property type="entry name" value="DUF6571"/>
</dbReference>
<protein>
    <recommendedName>
        <fullName evidence="2">DUF6571 domain-containing protein</fullName>
    </recommendedName>
</protein>
<gene>
    <name evidence="3" type="ORF">NCTC11923_00610</name>
</gene>
<sequence length="745" mass="78405">MTFISLNKDSLQTFISGLNSYADSVDNERGQVYIKLWINSYPTEISDMVNGGDSTLATKAGELRSHASDLQTRLDEAVAMNEDGVTISDPETGTISYYLPEGVSDTAANVKKHNSDAQAQATKDAKGLQAFIDKGEEDDARYQELLAKLKGGQDNPVYASTFIDAVGPENLTQIPVDVEDVYVDSKTGGGIVSKTEWENTEHGDAIAQIFGHMLAAGSTTWDTEKSQAVADAVANSVKDDPKKDWGGSNVNAPRMGALNTMLGVSQEGDLDGIEETEDHGLGLTYGTDFLVRMGQNLENAPTSNQYFDHQEGPRVGDSSNPLSGIVHAMAANPEAAKQWLAPAATQPPTVRVDADSTVSRIRAMMDNSAIGDNQWTDDWAKLAENVSAQAANQTALGASSPMNGRDSAAVVSGVLNAMGESSSNAMGETSSEFTLSGTARNLVGDTLERYPMGVDISAQAGNPKKYTTSPDSNSLWAANLQEQPLFSDLALSNLVGQVGQDDRAIVELQASQTVYNHERVAAIVEHAEDDSGGEAALAEALQDQSSTSGFFMGAIGRTSEQIGAAADQRVKFYADSAANLVSAIPVAPGAGAAIDTAVSFAMSEARDGAKNSIVNSLATAETEAKNENQKNYAEGVTYNQALTTMTLLQSGIYSAEELASTRKGVAVDASSVIASDGEVLVGPDSQGEVSSLTPEQYDALVEVGGVLPSGDNAGLTDITDRVTTRYTEASRNAKPDNGADPAPWD</sequence>
<proteinExistence type="predicted"/>
<dbReference type="EMBL" id="LR134363">
    <property type="protein sequence ID" value="VEG73993.1"/>
    <property type="molecule type" value="Genomic_DNA"/>
</dbReference>
<dbReference type="RefSeq" id="WP_126412104.1">
    <property type="nucleotide sequence ID" value="NZ_CBCRWE010000005.1"/>
</dbReference>
<evidence type="ECO:0000256" key="1">
    <source>
        <dbReference type="SAM" id="MobiDB-lite"/>
    </source>
</evidence>
<name>A0A3S4SJA1_9ACTO</name>
<evidence type="ECO:0000313" key="3">
    <source>
        <dbReference type="EMBL" id="VEG73993.1"/>
    </source>
</evidence>
<dbReference type="AlphaFoldDB" id="A0A3S4SJA1"/>
<evidence type="ECO:0000259" key="2">
    <source>
        <dbReference type="Pfam" id="PF20211"/>
    </source>
</evidence>
<accession>A0A3S4SJA1</accession>
<dbReference type="Proteomes" id="UP000276899">
    <property type="component" value="Chromosome"/>
</dbReference>